<dbReference type="InterPro" id="IPR019874">
    <property type="entry name" value="RF_methyltr_PrmC"/>
</dbReference>
<dbReference type="GO" id="GO:0032259">
    <property type="term" value="P:methylation"/>
    <property type="evidence" value="ECO:0007669"/>
    <property type="project" value="UniProtKB-KW"/>
</dbReference>
<keyword evidence="3 7" id="KW-0808">Transferase</keyword>
<dbReference type="SUPFAM" id="SSF53335">
    <property type="entry name" value="S-adenosyl-L-methionine-dependent methyltransferases"/>
    <property type="match status" value="1"/>
</dbReference>
<keyword evidence="4" id="KW-0949">S-adenosyl-L-methionine</keyword>
<dbReference type="Pfam" id="PF13847">
    <property type="entry name" value="Methyltransf_31"/>
    <property type="match status" value="1"/>
</dbReference>
<feature type="non-terminal residue" evidence="7">
    <location>
        <position position="178"/>
    </location>
</feature>
<evidence type="ECO:0000256" key="2">
    <source>
        <dbReference type="ARBA" id="ARBA00022603"/>
    </source>
</evidence>
<dbReference type="InterPro" id="IPR002052">
    <property type="entry name" value="DNA_methylase_N6_adenine_CS"/>
</dbReference>
<dbReference type="FunFam" id="3.40.50.150:FF:000053">
    <property type="entry name" value="Release factor glutamine methyltransferase"/>
    <property type="match status" value="1"/>
</dbReference>
<dbReference type="EC" id="2.1.1.297" evidence="1"/>
<name>A0A1F6TVR2_9PROT</name>
<evidence type="ECO:0000256" key="5">
    <source>
        <dbReference type="ARBA" id="ARBA00048391"/>
    </source>
</evidence>
<evidence type="ECO:0000256" key="1">
    <source>
        <dbReference type="ARBA" id="ARBA00012771"/>
    </source>
</evidence>
<gene>
    <name evidence="7" type="ORF">A2151_06360</name>
</gene>
<accession>A0A1F6TVR2</accession>
<dbReference type="InterPro" id="IPR004556">
    <property type="entry name" value="HemK-like"/>
</dbReference>
<keyword evidence="2 7" id="KW-0489">Methyltransferase</keyword>
<sequence length="178" mass="19206">MLVEKALVRIPPDAEWTIADLGTGSGAIALAIAKERPRCRIIATDVSETALAIARENAEQLGLTNVEFRCGDWFAPLAGLRFDVIVSNPPYVAENDPHLAQGDVRFEPRAALTAGRDGLDAIRTIAVQTGNRLRAGGVLLFEHGCDQSEAVRHALRESGYRDIVCHEDLAGHARVTEG</sequence>
<dbReference type="PROSITE" id="PS00092">
    <property type="entry name" value="N6_MTASE"/>
    <property type="match status" value="1"/>
</dbReference>
<dbReference type="PANTHER" id="PTHR18895:SF74">
    <property type="entry name" value="MTRF1L RELEASE FACTOR GLUTAMINE METHYLTRANSFERASE"/>
    <property type="match status" value="1"/>
</dbReference>
<dbReference type="Proteomes" id="UP000178885">
    <property type="component" value="Unassembled WGS sequence"/>
</dbReference>
<dbReference type="InterPro" id="IPR050320">
    <property type="entry name" value="N5-glutamine_MTase"/>
</dbReference>
<dbReference type="Gene3D" id="3.40.50.150">
    <property type="entry name" value="Vaccinia Virus protein VP39"/>
    <property type="match status" value="1"/>
</dbReference>
<dbReference type="CDD" id="cd02440">
    <property type="entry name" value="AdoMet_MTases"/>
    <property type="match status" value="1"/>
</dbReference>
<evidence type="ECO:0000256" key="4">
    <source>
        <dbReference type="ARBA" id="ARBA00022691"/>
    </source>
</evidence>
<proteinExistence type="predicted"/>
<evidence type="ECO:0000313" key="8">
    <source>
        <dbReference type="Proteomes" id="UP000178885"/>
    </source>
</evidence>
<evidence type="ECO:0000313" key="7">
    <source>
        <dbReference type="EMBL" id="OGI49129.1"/>
    </source>
</evidence>
<evidence type="ECO:0000256" key="3">
    <source>
        <dbReference type="ARBA" id="ARBA00022679"/>
    </source>
</evidence>
<dbReference type="GO" id="GO:0003676">
    <property type="term" value="F:nucleic acid binding"/>
    <property type="evidence" value="ECO:0007669"/>
    <property type="project" value="InterPro"/>
</dbReference>
<protein>
    <recommendedName>
        <fullName evidence="1">peptide chain release factor N(5)-glutamine methyltransferase</fullName>
        <ecNumber evidence="1">2.1.1.297</ecNumber>
    </recommendedName>
</protein>
<reference evidence="7 8" key="1">
    <citation type="journal article" date="2016" name="Nat. Commun.">
        <title>Thousands of microbial genomes shed light on interconnected biogeochemical processes in an aquifer system.</title>
        <authorList>
            <person name="Anantharaman K."/>
            <person name="Brown C.T."/>
            <person name="Hug L.A."/>
            <person name="Sharon I."/>
            <person name="Castelle C.J."/>
            <person name="Probst A.J."/>
            <person name="Thomas B.C."/>
            <person name="Singh A."/>
            <person name="Wilkins M.J."/>
            <person name="Karaoz U."/>
            <person name="Brodie E.L."/>
            <person name="Williams K.H."/>
            <person name="Hubbard S.S."/>
            <person name="Banfield J.F."/>
        </authorList>
    </citation>
    <scope>NUCLEOTIDE SEQUENCE [LARGE SCALE GENOMIC DNA]</scope>
</reference>
<dbReference type="NCBIfam" id="TIGR00536">
    <property type="entry name" value="hemK_fam"/>
    <property type="match status" value="1"/>
</dbReference>
<dbReference type="PANTHER" id="PTHR18895">
    <property type="entry name" value="HEMK METHYLTRANSFERASE"/>
    <property type="match status" value="1"/>
</dbReference>
<organism evidence="7 8">
    <name type="scientific">Candidatus Muproteobacteria bacterium RBG_16_65_34</name>
    <dbReference type="NCBI Taxonomy" id="1817760"/>
    <lineage>
        <taxon>Bacteria</taxon>
        <taxon>Pseudomonadati</taxon>
        <taxon>Pseudomonadota</taxon>
        <taxon>Candidatus Muproteobacteria</taxon>
    </lineage>
</organism>
<dbReference type="NCBIfam" id="TIGR03534">
    <property type="entry name" value="RF_mod_PrmC"/>
    <property type="match status" value="1"/>
</dbReference>
<dbReference type="AlphaFoldDB" id="A0A1F6TVR2"/>
<dbReference type="InterPro" id="IPR025714">
    <property type="entry name" value="Methyltranfer_dom"/>
</dbReference>
<dbReference type="GO" id="GO:0102559">
    <property type="term" value="F:peptide chain release factor N(5)-glutamine methyltransferase activity"/>
    <property type="evidence" value="ECO:0007669"/>
    <property type="project" value="UniProtKB-EC"/>
</dbReference>
<dbReference type="EMBL" id="MFSU01000006">
    <property type="protein sequence ID" value="OGI49129.1"/>
    <property type="molecule type" value="Genomic_DNA"/>
</dbReference>
<dbReference type="InterPro" id="IPR029063">
    <property type="entry name" value="SAM-dependent_MTases_sf"/>
</dbReference>
<comment type="caution">
    <text evidence="7">The sequence shown here is derived from an EMBL/GenBank/DDBJ whole genome shotgun (WGS) entry which is preliminary data.</text>
</comment>
<evidence type="ECO:0000259" key="6">
    <source>
        <dbReference type="Pfam" id="PF13847"/>
    </source>
</evidence>
<feature type="domain" description="Methyltransferase" evidence="6">
    <location>
        <begin position="16"/>
        <end position="94"/>
    </location>
</feature>
<dbReference type="STRING" id="1817760.A2151_06360"/>
<comment type="catalytic activity">
    <reaction evidence="5">
        <text>L-glutaminyl-[peptide chain release factor] + S-adenosyl-L-methionine = N(5)-methyl-L-glutaminyl-[peptide chain release factor] + S-adenosyl-L-homocysteine + H(+)</text>
        <dbReference type="Rhea" id="RHEA:42896"/>
        <dbReference type="Rhea" id="RHEA-COMP:10271"/>
        <dbReference type="Rhea" id="RHEA-COMP:10272"/>
        <dbReference type="ChEBI" id="CHEBI:15378"/>
        <dbReference type="ChEBI" id="CHEBI:30011"/>
        <dbReference type="ChEBI" id="CHEBI:57856"/>
        <dbReference type="ChEBI" id="CHEBI:59789"/>
        <dbReference type="ChEBI" id="CHEBI:61891"/>
        <dbReference type="EC" id="2.1.1.297"/>
    </reaction>
</comment>